<name>A0ABU1MBY9_9HYPH</name>
<protein>
    <submittedName>
        <fullName evidence="2">Uncharacterized protein</fullName>
    </submittedName>
</protein>
<evidence type="ECO:0000313" key="3">
    <source>
        <dbReference type="Proteomes" id="UP001184614"/>
    </source>
</evidence>
<reference evidence="2 3" key="1">
    <citation type="submission" date="2023-07" db="EMBL/GenBank/DDBJ databases">
        <title>Sorghum-associated microbial communities from plants grown in Nebraska, USA.</title>
        <authorList>
            <person name="Schachtman D."/>
        </authorList>
    </citation>
    <scope>NUCLEOTIDE SEQUENCE [LARGE SCALE GENOMIC DNA]</scope>
    <source>
        <strain evidence="2 3">DS1730</strain>
    </source>
</reference>
<keyword evidence="1" id="KW-0472">Membrane</keyword>
<evidence type="ECO:0000256" key="1">
    <source>
        <dbReference type="SAM" id="Phobius"/>
    </source>
</evidence>
<gene>
    <name evidence="2" type="ORF">J2782_003306</name>
</gene>
<dbReference type="Proteomes" id="UP001184614">
    <property type="component" value="Unassembled WGS sequence"/>
</dbReference>
<sequence length="68" mass="7922">MMFVVFGFMAAALVVGWYGRRCVALLLLAIFFVLAVHQFLWEIYSPDYGYRMPWIQTELMPIQSTKLA</sequence>
<proteinExistence type="predicted"/>
<keyword evidence="3" id="KW-1185">Reference proteome</keyword>
<dbReference type="RefSeq" id="WP_310014480.1">
    <property type="nucleotide sequence ID" value="NZ_JAVDQT010000006.1"/>
</dbReference>
<keyword evidence="1" id="KW-1133">Transmembrane helix</keyword>
<comment type="caution">
    <text evidence="2">The sequence shown here is derived from an EMBL/GenBank/DDBJ whole genome shotgun (WGS) entry which is preliminary data.</text>
</comment>
<keyword evidence="1" id="KW-0812">Transmembrane</keyword>
<accession>A0ABU1MBY9</accession>
<feature type="transmembrane region" description="Helical" evidence="1">
    <location>
        <begin position="26"/>
        <end position="44"/>
    </location>
</feature>
<evidence type="ECO:0000313" key="2">
    <source>
        <dbReference type="EMBL" id="MDR6433560.1"/>
    </source>
</evidence>
<organism evidence="2 3">
    <name type="scientific">Brucella pseudogrignonensis</name>
    <dbReference type="NCBI Taxonomy" id="419475"/>
    <lineage>
        <taxon>Bacteria</taxon>
        <taxon>Pseudomonadati</taxon>
        <taxon>Pseudomonadota</taxon>
        <taxon>Alphaproteobacteria</taxon>
        <taxon>Hyphomicrobiales</taxon>
        <taxon>Brucellaceae</taxon>
        <taxon>Brucella/Ochrobactrum group</taxon>
        <taxon>Brucella</taxon>
    </lineage>
</organism>
<dbReference type="EMBL" id="JAVDQT010000006">
    <property type="protein sequence ID" value="MDR6433560.1"/>
    <property type="molecule type" value="Genomic_DNA"/>
</dbReference>